<dbReference type="EMBL" id="BSXW01000115">
    <property type="protein sequence ID" value="GMF12343.1"/>
    <property type="molecule type" value="Genomic_DNA"/>
</dbReference>
<organism evidence="1 2">
    <name type="scientific">Phytophthora lilii</name>
    <dbReference type="NCBI Taxonomy" id="2077276"/>
    <lineage>
        <taxon>Eukaryota</taxon>
        <taxon>Sar</taxon>
        <taxon>Stramenopiles</taxon>
        <taxon>Oomycota</taxon>
        <taxon>Peronosporomycetes</taxon>
        <taxon>Peronosporales</taxon>
        <taxon>Peronosporaceae</taxon>
        <taxon>Phytophthora</taxon>
    </lineage>
</organism>
<reference evidence="1" key="1">
    <citation type="submission" date="2023-04" db="EMBL/GenBank/DDBJ databases">
        <title>Phytophthora lilii NBRC 32176.</title>
        <authorList>
            <person name="Ichikawa N."/>
            <person name="Sato H."/>
            <person name="Tonouchi N."/>
        </authorList>
    </citation>
    <scope>NUCLEOTIDE SEQUENCE</scope>
    <source>
        <strain evidence="1">NBRC 32176</strain>
    </source>
</reference>
<evidence type="ECO:0000313" key="1">
    <source>
        <dbReference type="EMBL" id="GMF12343.1"/>
    </source>
</evidence>
<proteinExistence type="predicted"/>
<keyword evidence="2" id="KW-1185">Reference proteome</keyword>
<gene>
    <name evidence="1" type="ORF">Plil01_000296600</name>
</gene>
<accession>A0A9W6TCX8</accession>
<dbReference type="Proteomes" id="UP001165083">
    <property type="component" value="Unassembled WGS sequence"/>
</dbReference>
<dbReference type="AlphaFoldDB" id="A0A9W6TCX8"/>
<evidence type="ECO:0000313" key="2">
    <source>
        <dbReference type="Proteomes" id="UP001165083"/>
    </source>
</evidence>
<name>A0A9W6TCX8_9STRA</name>
<dbReference type="OrthoDB" id="124159at2759"/>
<comment type="caution">
    <text evidence="1">The sequence shown here is derived from an EMBL/GenBank/DDBJ whole genome shotgun (WGS) entry which is preliminary data.</text>
</comment>
<sequence length="194" mass="22189">MGVVIASRDASKLEFSSEMMRRLCVEALPLREFRVVASANDPLELLAVSLRFISPKSVRHSNVKKKLSLSESVFHFELYASIRGILKANNSTKTVLAEASDSYDTGKRRLDIIDRNGEKYGYELKLIQLSKNEIIRAVQQADGYRRLLKFDAMFVINFVPQGHSIQQLVYNVQAYPRVKVIYVFFPDTCDEYTL</sequence>
<protein>
    <submittedName>
        <fullName evidence="1">Unnamed protein product</fullName>
    </submittedName>
</protein>